<reference evidence="1 2" key="1">
    <citation type="journal article" date="2014" name="Virology">
        <title>The complete genome sequence of the Alphaentomopoxvirus Anomala cuprea entomopoxvirus, including its terminal hairpin loop sequences, suggests a potentially unique mode of apoptosis inhibition and mode of DNA replication.</title>
        <authorList>
            <person name="Mitsuhashi W."/>
            <person name="Miyamoto K."/>
            <person name="Wada S."/>
        </authorList>
    </citation>
    <scope>NUCLEOTIDE SEQUENCE [LARGE SCALE GENOMIC DNA]</scope>
    <source>
        <strain evidence="1">CV6M</strain>
    </source>
</reference>
<evidence type="ECO:0000313" key="1">
    <source>
        <dbReference type="EMBL" id="BAO49560.1"/>
    </source>
</evidence>
<dbReference type="RefSeq" id="YP_009001673.1">
    <property type="nucleotide sequence ID" value="NC_023426.1"/>
</dbReference>
<dbReference type="GeneID" id="18263629"/>
<accession>W6JL44</accession>
<proteinExistence type="predicted"/>
<sequence length="522" mass="62640">MDYKNNFIDRLKSYADEFIDTKTLFKEWKYIGNDKTILNKKLFLDITGKKFIPDPTNKCICGHYIKHQYWIMHTQKDIILTVGDKCITKIMNLTANLIECKLCHNICIPAYKSSEYCRSCHNTIIEFSKKYIIKEKSDCVSCKKININTYMRYCIDCRIKTLICGVCKKRLNTDIGICIDCILSSTDKYSHLRFGKYSDCTYEYVIKNHIFYCLELILLNYEYKYNYIYIVLFLKYLWKQIDYIIYILDNCKFTFGKYIYNTYKQIYYSDTKFCHDSFNKESNYSFNQYMIFKVILSIKSVVEFPDTYDNLFCYNKTCIYCNNKVNKYNNTCISCKQIIKKCIICMVNKKIKKYDNLCTKCYIHNLCIMCKYHLKSNDDLCNDCYKKLICKNCKINYKYIDDSCIPCINSLDSFRFGKYSNHKYDDIINNDLEYCIDLMIDKKKISNIYNISFINYFNKYNSINNIISKLDDDIIDFGKHENAKYIDVFNNDMPYCEYLMSIDSRRPNIRKFCIYIKFKKKI</sequence>
<dbReference type="Proteomes" id="UP000174145">
    <property type="component" value="Segment"/>
</dbReference>
<keyword evidence="2" id="KW-1185">Reference proteome</keyword>
<organism evidence="1 2">
    <name type="scientific">Alphaentomopoxvirus acuprea</name>
    <dbReference type="NCBI Taxonomy" id="62099"/>
    <lineage>
        <taxon>Viruses</taxon>
        <taxon>Varidnaviria</taxon>
        <taxon>Bamfordvirae</taxon>
        <taxon>Nucleocytoviricota</taxon>
        <taxon>Pokkesviricetes</taxon>
        <taxon>Chitovirales</taxon>
        <taxon>Poxviridae</taxon>
        <taxon>Entomopoxvirinae</taxon>
        <taxon>Alphaentomopoxvirus</taxon>
    </lineage>
</organism>
<dbReference type="KEGG" id="vg:18263629"/>
<name>W6JL44_9POXV</name>
<dbReference type="EMBL" id="AP013055">
    <property type="protein sequence ID" value="BAO49560.1"/>
    <property type="molecule type" value="Genomic_DNA"/>
</dbReference>
<evidence type="ECO:0000313" key="2">
    <source>
        <dbReference type="Proteomes" id="UP000174145"/>
    </source>
</evidence>
<protein>
    <submittedName>
        <fullName evidence="1">Uncharacterized protein</fullName>
    </submittedName>
</protein>